<evidence type="ECO:0000313" key="12">
    <source>
        <dbReference type="EMBL" id="RUL60321.1"/>
    </source>
</evidence>
<dbReference type="UniPathway" id="UPA00391"/>
<dbReference type="GO" id="GO:0005524">
    <property type="term" value="F:ATP binding"/>
    <property type="evidence" value="ECO:0007669"/>
    <property type="project" value="UniProtKB-UniRule"/>
</dbReference>
<evidence type="ECO:0000313" key="13">
    <source>
        <dbReference type="Proteomes" id="UP000278983"/>
    </source>
</evidence>
<evidence type="ECO:0000256" key="11">
    <source>
        <dbReference type="HAMAP-Rule" id="MF_01633"/>
    </source>
</evidence>
<evidence type="ECO:0000256" key="10">
    <source>
        <dbReference type="ARBA" id="ARBA00047890"/>
    </source>
</evidence>
<keyword evidence="7 11" id="KW-0067">ATP-binding</keyword>
<name>A0A3S0WLM7_9BACT</name>
<keyword evidence="13" id="KW-1185">Reference proteome</keyword>
<comment type="function">
    <text evidence="11">Catalyzes the ATP-dependent conversion of 7-carboxy-7-deazaguanine (CDG) to 7-cyano-7-deazaguanine (preQ(0)).</text>
</comment>
<dbReference type="PANTHER" id="PTHR42914:SF1">
    <property type="entry name" value="7-CYANO-7-DEAZAGUANINE SYNTHASE"/>
    <property type="match status" value="1"/>
</dbReference>
<feature type="binding site" evidence="11">
    <location>
        <position position="183"/>
    </location>
    <ligand>
        <name>Zn(2+)</name>
        <dbReference type="ChEBI" id="CHEBI:29105"/>
    </ligand>
</feature>
<gene>
    <name evidence="11 12" type="primary">queC</name>
    <name evidence="12" type="ORF">EHV08_03965</name>
</gene>
<evidence type="ECO:0000256" key="8">
    <source>
        <dbReference type="ARBA" id="ARBA00037993"/>
    </source>
</evidence>
<reference evidence="12 13" key="1">
    <citation type="submission" date="2018-12" db="EMBL/GenBank/DDBJ databases">
        <title>Genome sequencing of Prevotella sp. KCOM 3155 (= JS262).</title>
        <authorList>
            <person name="Kook J.-K."/>
            <person name="Park S.-N."/>
            <person name="Lim Y.K."/>
        </authorList>
    </citation>
    <scope>NUCLEOTIDE SEQUENCE [LARGE SCALE GENOMIC DNA]</scope>
    <source>
        <strain evidence="12 13">KCOM 3155</strain>
    </source>
</reference>
<evidence type="ECO:0000256" key="7">
    <source>
        <dbReference type="ARBA" id="ARBA00022840"/>
    </source>
</evidence>
<dbReference type="SUPFAM" id="SSF52402">
    <property type="entry name" value="Adenine nucleotide alpha hydrolases-like"/>
    <property type="match status" value="1"/>
</dbReference>
<accession>A0A3S0WLM7</accession>
<evidence type="ECO:0000256" key="5">
    <source>
        <dbReference type="ARBA" id="ARBA00022785"/>
    </source>
</evidence>
<dbReference type="AlphaFoldDB" id="A0A3S0WLM7"/>
<evidence type="ECO:0000256" key="2">
    <source>
        <dbReference type="ARBA" id="ARBA00022598"/>
    </source>
</evidence>
<dbReference type="EMBL" id="RYYU01000001">
    <property type="protein sequence ID" value="RUL60321.1"/>
    <property type="molecule type" value="Genomic_DNA"/>
</dbReference>
<dbReference type="NCBIfam" id="TIGR00364">
    <property type="entry name" value="7-cyano-7-deazaguanine synthase QueC"/>
    <property type="match status" value="1"/>
</dbReference>
<dbReference type="Proteomes" id="UP000278983">
    <property type="component" value="Unassembled WGS sequence"/>
</dbReference>
<feature type="binding site" evidence="11">
    <location>
        <position position="194"/>
    </location>
    <ligand>
        <name>Zn(2+)</name>
        <dbReference type="ChEBI" id="CHEBI:29105"/>
    </ligand>
</feature>
<dbReference type="InterPro" id="IPR014729">
    <property type="entry name" value="Rossmann-like_a/b/a_fold"/>
</dbReference>
<feature type="binding site" evidence="11">
    <location>
        <position position="197"/>
    </location>
    <ligand>
        <name>Zn(2+)</name>
        <dbReference type="ChEBI" id="CHEBI:29105"/>
    </ligand>
</feature>
<comment type="cofactor">
    <cofactor evidence="11">
        <name>Zn(2+)</name>
        <dbReference type="ChEBI" id="CHEBI:29105"/>
    </cofactor>
    <text evidence="11">Binds 1 zinc ion per subunit.</text>
</comment>
<keyword evidence="4 11" id="KW-0547">Nucleotide-binding</keyword>
<dbReference type="InterPro" id="IPR018317">
    <property type="entry name" value="QueC"/>
</dbReference>
<comment type="catalytic activity">
    <reaction evidence="10 11">
        <text>7-carboxy-7-carbaguanine + NH4(+) + 2 ATP = 7-cyano-7-carbaguanine + 2 AMP + 2 diphosphate + 2 H(+)</text>
        <dbReference type="Rhea" id="RHEA:27982"/>
        <dbReference type="ChEBI" id="CHEBI:15378"/>
        <dbReference type="ChEBI" id="CHEBI:28938"/>
        <dbReference type="ChEBI" id="CHEBI:30616"/>
        <dbReference type="ChEBI" id="CHEBI:33019"/>
        <dbReference type="ChEBI" id="CHEBI:45075"/>
        <dbReference type="ChEBI" id="CHEBI:61036"/>
        <dbReference type="ChEBI" id="CHEBI:456215"/>
        <dbReference type="EC" id="6.3.4.20"/>
    </reaction>
</comment>
<dbReference type="CDD" id="cd01995">
    <property type="entry name" value="QueC-like"/>
    <property type="match status" value="1"/>
</dbReference>
<dbReference type="EC" id="6.3.4.20" evidence="9 11"/>
<dbReference type="Gene3D" id="3.40.50.620">
    <property type="entry name" value="HUPs"/>
    <property type="match status" value="1"/>
</dbReference>
<feature type="binding site" evidence="11">
    <location>
        <position position="191"/>
    </location>
    <ligand>
        <name>Zn(2+)</name>
        <dbReference type="ChEBI" id="CHEBI:29105"/>
    </ligand>
</feature>
<protein>
    <recommendedName>
        <fullName evidence="9 11">7-cyano-7-deazaguanine synthase</fullName>
        <ecNumber evidence="9 11">6.3.4.20</ecNumber>
    </recommendedName>
    <alternativeName>
        <fullName evidence="11">7-cyano-7-carbaguanine synthase</fullName>
    </alternativeName>
    <alternativeName>
        <fullName evidence="11">PreQ(0) synthase</fullName>
    </alternativeName>
    <alternativeName>
        <fullName evidence="11">Queuosine biosynthesis protein QueC</fullName>
    </alternativeName>
</protein>
<dbReference type="PIRSF" id="PIRSF006293">
    <property type="entry name" value="ExsB"/>
    <property type="match status" value="1"/>
</dbReference>
<dbReference type="PANTHER" id="PTHR42914">
    <property type="entry name" value="7-CYANO-7-DEAZAGUANINE SYNTHASE"/>
    <property type="match status" value="1"/>
</dbReference>
<evidence type="ECO:0000256" key="6">
    <source>
        <dbReference type="ARBA" id="ARBA00022833"/>
    </source>
</evidence>
<dbReference type="RefSeq" id="WP_126679409.1">
    <property type="nucleotide sequence ID" value="NZ_RYYU01000001.1"/>
</dbReference>
<dbReference type="OrthoDB" id="9789567at2"/>
<dbReference type="HAMAP" id="MF_01633">
    <property type="entry name" value="QueC"/>
    <property type="match status" value="1"/>
</dbReference>
<feature type="binding site" evidence="11">
    <location>
        <begin position="8"/>
        <end position="18"/>
    </location>
    <ligand>
        <name>ATP</name>
        <dbReference type="ChEBI" id="CHEBI:30616"/>
    </ligand>
</feature>
<proteinExistence type="inferred from homology"/>
<organism evidence="12 13">
    <name type="scientific">Prevotella koreensis</name>
    <dbReference type="NCBI Taxonomy" id="2490854"/>
    <lineage>
        <taxon>Bacteria</taxon>
        <taxon>Pseudomonadati</taxon>
        <taxon>Bacteroidota</taxon>
        <taxon>Bacteroidia</taxon>
        <taxon>Bacteroidales</taxon>
        <taxon>Prevotellaceae</taxon>
        <taxon>Prevotella</taxon>
    </lineage>
</organism>
<dbReference type="GO" id="GO:0008616">
    <property type="term" value="P:tRNA queuosine(34) biosynthetic process"/>
    <property type="evidence" value="ECO:0007669"/>
    <property type="project" value="UniProtKB-UniRule"/>
</dbReference>
<comment type="similarity">
    <text evidence="8 11">Belongs to the QueC family.</text>
</comment>
<sequence>MKDSIIIVSGGMDSVTLLCEYKDRIAVGVSFDYGSNHNAREIPFACQHCEMLGIEHIVIDLAFMPKYFKSSLLDGAGAIPEGHYADDNMKSTVVPFRNGIMLSIAAGIAESMGLKYVMMANHGGDHTIYPDCRQEFVNAMSEATKAGTFPGIEILAPYTGITKADIARRGKALGIDYSKTWSCYKGGEHHCGKCGTCMERKEAMRDASIVDTTIYDESY</sequence>
<evidence type="ECO:0000256" key="1">
    <source>
        <dbReference type="ARBA" id="ARBA00005061"/>
    </source>
</evidence>
<dbReference type="GO" id="GO:0016879">
    <property type="term" value="F:ligase activity, forming carbon-nitrogen bonds"/>
    <property type="evidence" value="ECO:0007669"/>
    <property type="project" value="UniProtKB-UniRule"/>
</dbReference>
<evidence type="ECO:0000256" key="3">
    <source>
        <dbReference type="ARBA" id="ARBA00022723"/>
    </source>
</evidence>
<keyword evidence="2 11" id="KW-0436">Ligase</keyword>
<keyword evidence="5 11" id="KW-0671">Queuosine biosynthesis</keyword>
<evidence type="ECO:0000256" key="4">
    <source>
        <dbReference type="ARBA" id="ARBA00022741"/>
    </source>
</evidence>
<keyword evidence="3 11" id="KW-0479">Metal-binding</keyword>
<keyword evidence="6 11" id="KW-0862">Zinc</keyword>
<comment type="pathway">
    <text evidence="1 11">Purine metabolism; 7-cyano-7-deazaguanine biosynthesis.</text>
</comment>
<dbReference type="GO" id="GO:0008270">
    <property type="term" value="F:zinc ion binding"/>
    <property type="evidence" value="ECO:0007669"/>
    <property type="project" value="UniProtKB-UniRule"/>
</dbReference>
<dbReference type="Pfam" id="PF06508">
    <property type="entry name" value="QueC"/>
    <property type="match status" value="1"/>
</dbReference>
<comment type="caution">
    <text evidence="12">The sequence shown here is derived from an EMBL/GenBank/DDBJ whole genome shotgun (WGS) entry which is preliminary data.</text>
</comment>
<evidence type="ECO:0000256" key="9">
    <source>
        <dbReference type="ARBA" id="ARBA00039149"/>
    </source>
</evidence>